<evidence type="ECO:0000313" key="2">
    <source>
        <dbReference type="Proteomes" id="UP000650466"/>
    </source>
</evidence>
<sequence>YIKNVTAHIYPVSKSVSSANGTSELDIKRYDRIRTELGGRNSQVMLWDGGLFLSAAKPSATYGDRPLFAIEIELDTQKIREAISHLNTYADSGTLLFSEKTGDMIVSGATTQLQQNMIALVQQAGGTFVSQTGTYSISGSRYYTAYSRSDYLDMALYRFIPEQII</sequence>
<dbReference type="Proteomes" id="UP000650466">
    <property type="component" value="Unassembled WGS sequence"/>
</dbReference>
<dbReference type="GO" id="GO:0016301">
    <property type="term" value="F:kinase activity"/>
    <property type="evidence" value="ECO:0007669"/>
    <property type="project" value="UniProtKB-KW"/>
</dbReference>
<keyword evidence="1" id="KW-0418">Kinase</keyword>
<evidence type="ECO:0000313" key="1">
    <source>
        <dbReference type="EMBL" id="MBD0384931.1"/>
    </source>
</evidence>
<keyword evidence="2" id="KW-1185">Reference proteome</keyword>
<gene>
    <name evidence="1" type="ORF">ICC18_33620</name>
</gene>
<feature type="non-terminal residue" evidence="1">
    <location>
        <position position="1"/>
    </location>
</feature>
<keyword evidence="1" id="KW-0808">Transferase</keyword>
<comment type="caution">
    <text evidence="1">The sequence shown here is derived from an EMBL/GenBank/DDBJ whole genome shotgun (WGS) entry which is preliminary data.</text>
</comment>
<reference evidence="1" key="1">
    <citation type="submission" date="2020-09" db="EMBL/GenBank/DDBJ databases">
        <title>Draft Genome Sequence of Paenibacillus sp. WST5.</title>
        <authorList>
            <person name="Bao Z."/>
        </authorList>
    </citation>
    <scope>NUCLEOTIDE SEQUENCE</scope>
    <source>
        <strain evidence="1">WST5</strain>
    </source>
</reference>
<name>A0A926KXE8_9BACL</name>
<protein>
    <submittedName>
        <fullName evidence="1">Two-component sensor histidine kinase</fullName>
    </submittedName>
</protein>
<accession>A0A926KXE8</accession>
<dbReference type="AlphaFoldDB" id="A0A926KXE8"/>
<organism evidence="1 2">
    <name type="scientific">Paenibacillus sedimenti</name>
    <dbReference type="NCBI Taxonomy" id="2770274"/>
    <lineage>
        <taxon>Bacteria</taxon>
        <taxon>Bacillati</taxon>
        <taxon>Bacillota</taxon>
        <taxon>Bacilli</taxon>
        <taxon>Bacillales</taxon>
        <taxon>Paenibacillaceae</taxon>
        <taxon>Paenibacillus</taxon>
    </lineage>
</organism>
<feature type="non-terminal residue" evidence="1">
    <location>
        <position position="165"/>
    </location>
</feature>
<dbReference type="EMBL" id="JACVVD010000057">
    <property type="protein sequence ID" value="MBD0384931.1"/>
    <property type="molecule type" value="Genomic_DNA"/>
</dbReference>
<proteinExistence type="predicted"/>